<evidence type="ECO:0000313" key="2">
    <source>
        <dbReference type="EMBL" id="PJI85564.1"/>
    </source>
</evidence>
<dbReference type="EMBL" id="PGTZ01000011">
    <property type="protein sequence ID" value="PJI85564.1"/>
    <property type="molecule type" value="Genomic_DNA"/>
</dbReference>
<evidence type="ECO:0000313" key="3">
    <source>
        <dbReference type="Proteomes" id="UP000231586"/>
    </source>
</evidence>
<organism evidence="2 3">
    <name type="scientific">Luteimicrobium subarcticum</name>
    <dbReference type="NCBI Taxonomy" id="620910"/>
    <lineage>
        <taxon>Bacteria</taxon>
        <taxon>Bacillati</taxon>
        <taxon>Actinomycetota</taxon>
        <taxon>Actinomycetes</taxon>
        <taxon>Micrococcales</taxon>
        <taxon>Luteimicrobium</taxon>
    </lineage>
</organism>
<dbReference type="Gene3D" id="2.30.40.10">
    <property type="entry name" value="Urease, subunit C, domain 1"/>
    <property type="match status" value="1"/>
</dbReference>
<dbReference type="GO" id="GO:0016810">
    <property type="term" value="F:hydrolase activity, acting on carbon-nitrogen (but not peptide) bonds"/>
    <property type="evidence" value="ECO:0007669"/>
    <property type="project" value="InterPro"/>
</dbReference>
<dbReference type="Gene3D" id="3.20.20.140">
    <property type="entry name" value="Metal-dependent hydrolases"/>
    <property type="match status" value="1"/>
</dbReference>
<protein>
    <recommendedName>
        <fullName evidence="1">Amidohydrolase 3 domain-containing protein</fullName>
    </recommendedName>
</protein>
<proteinExistence type="predicted"/>
<feature type="domain" description="Amidohydrolase 3" evidence="1">
    <location>
        <begin position="56"/>
        <end position="548"/>
    </location>
</feature>
<dbReference type="Pfam" id="PF07969">
    <property type="entry name" value="Amidohydro_3"/>
    <property type="match status" value="1"/>
</dbReference>
<accession>A0A2M8W3R5</accession>
<dbReference type="InterPro" id="IPR013108">
    <property type="entry name" value="Amidohydro_3"/>
</dbReference>
<dbReference type="PANTHER" id="PTHR22642">
    <property type="entry name" value="IMIDAZOLONEPROPIONASE"/>
    <property type="match status" value="1"/>
</dbReference>
<dbReference type="Proteomes" id="UP000231586">
    <property type="component" value="Unassembled WGS sequence"/>
</dbReference>
<reference evidence="2 3" key="1">
    <citation type="submission" date="2017-11" db="EMBL/GenBank/DDBJ databases">
        <title>Genomic Encyclopedia of Archaeal and Bacterial Type Strains, Phase II (KMG-II): From Individual Species to Whole Genera.</title>
        <authorList>
            <person name="Goeker M."/>
        </authorList>
    </citation>
    <scope>NUCLEOTIDE SEQUENCE [LARGE SCALE GENOMIC DNA]</scope>
    <source>
        <strain evidence="2 3">DSM 22413</strain>
    </source>
</reference>
<dbReference type="Gene3D" id="3.10.310.70">
    <property type="match status" value="1"/>
</dbReference>
<sequence length="553" mass="57513">MVAVAYCPGVTSILYRGGVVHSPADPFAEALLVDDGVVAWLGADDTAAGFASRADRVVDLDGALVTPAFVDSHVHVLETAFAGTGVDLSPTAGVRSLTEALDRLAGAAKRLDAASGEVLSAHGWDETRWPEGRRFTRDELDAACDGAPVYAARADVHSAVVTTTLAERFGLRSLDGWSEDGHVLRDAHHRARDAAREVSPARRTALYRAVLEEAARRGVVAVHEMSAPSLDTREGLAELVASTARADSGLPLVVGYRGELCADADDARHLLATVPGLAGIGGDLNVDGSFGSRTAALRSPYADDPARGTGSLYLTAEQICAHLVAVAAAGVGGGFHVIGDRAMDEFLLGLEIVAEVHGAAAVTGVRHRLEHALFVDARALAELLVFGISLSVQPAFVGAWGGDAGMYAERVGPLRAAALSPLADLVSAGVPVALGSDSPVTPLDPWGAVRAATNHPQVEQRVSARAAFNAHTRGGWRLSGHDGVGQLRVGAPAHLAVWRAEHLTVQAAPRGLSSWSAEARAGTPLLPDLSPDLEPPHCLQTVRDGVVLHDELG</sequence>
<dbReference type="InterPro" id="IPR011059">
    <property type="entry name" value="Metal-dep_hydrolase_composite"/>
</dbReference>
<gene>
    <name evidence="2" type="ORF">CLV34_2746</name>
</gene>
<dbReference type="SUPFAM" id="SSF51556">
    <property type="entry name" value="Metallo-dependent hydrolases"/>
    <property type="match status" value="1"/>
</dbReference>
<name>A0A2M8W3R5_9MICO</name>
<evidence type="ECO:0000259" key="1">
    <source>
        <dbReference type="Pfam" id="PF07969"/>
    </source>
</evidence>
<dbReference type="InterPro" id="IPR032466">
    <property type="entry name" value="Metal_Hydrolase"/>
</dbReference>
<keyword evidence="3" id="KW-1185">Reference proteome</keyword>
<dbReference type="AlphaFoldDB" id="A0A2M8W3R5"/>
<dbReference type="SUPFAM" id="SSF51338">
    <property type="entry name" value="Composite domain of metallo-dependent hydrolases"/>
    <property type="match status" value="1"/>
</dbReference>
<dbReference type="PANTHER" id="PTHR22642:SF2">
    <property type="entry name" value="PROTEIN LONG AFTER FAR-RED 3"/>
    <property type="match status" value="1"/>
</dbReference>
<comment type="caution">
    <text evidence="2">The sequence shown here is derived from an EMBL/GenBank/DDBJ whole genome shotgun (WGS) entry which is preliminary data.</text>
</comment>